<reference evidence="4" key="1">
    <citation type="submission" date="2019-02" db="EMBL/GenBank/DDBJ databases">
        <authorList>
            <person name="Gruber-Vodicka R. H."/>
            <person name="Seah K. B. B."/>
        </authorList>
    </citation>
    <scope>NUCLEOTIDE SEQUENCE</scope>
    <source>
        <strain evidence="4">BECK_SA2B12</strain>
        <strain evidence="2">BECK_SA2B15</strain>
        <strain evidence="3">BECK_SA2B20</strain>
    </source>
</reference>
<accession>A0A450V7F9</accession>
<dbReference type="AlphaFoldDB" id="A0A450V7F9"/>
<evidence type="ECO:0000313" key="3">
    <source>
        <dbReference type="EMBL" id="VFJ94165.1"/>
    </source>
</evidence>
<dbReference type="EMBL" id="CAADFG010000054">
    <property type="protein sequence ID" value="VFJ93247.1"/>
    <property type="molecule type" value="Genomic_DNA"/>
</dbReference>
<sequence length="60" mass="6340">MQRIPSQARPARFGVGLSRSGRHPARRAIPRALAVIHSARRLTDPALARTSGAGGIGIET</sequence>
<evidence type="ECO:0000313" key="2">
    <source>
        <dbReference type="EMBL" id="VFJ93247.1"/>
    </source>
</evidence>
<name>A0A450V7F9_9GAMM</name>
<dbReference type="EMBL" id="CAADFJ010000052">
    <property type="protein sequence ID" value="VFK00762.1"/>
    <property type="molecule type" value="Genomic_DNA"/>
</dbReference>
<evidence type="ECO:0000256" key="1">
    <source>
        <dbReference type="SAM" id="MobiDB-lite"/>
    </source>
</evidence>
<organism evidence="4">
    <name type="scientific">Candidatus Kentrum eta</name>
    <dbReference type="NCBI Taxonomy" id="2126337"/>
    <lineage>
        <taxon>Bacteria</taxon>
        <taxon>Pseudomonadati</taxon>
        <taxon>Pseudomonadota</taxon>
        <taxon>Gammaproteobacteria</taxon>
        <taxon>Candidatus Kentrum</taxon>
    </lineage>
</organism>
<protein>
    <submittedName>
        <fullName evidence="4">Uncharacterized protein</fullName>
    </submittedName>
</protein>
<feature type="region of interest" description="Disordered" evidence="1">
    <location>
        <begin position="1"/>
        <end position="24"/>
    </location>
</feature>
<dbReference type="EMBL" id="CAADFI010000056">
    <property type="protein sequence ID" value="VFJ94165.1"/>
    <property type="molecule type" value="Genomic_DNA"/>
</dbReference>
<proteinExistence type="predicted"/>
<evidence type="ECO:0000313" key="4">
    <source>
        <dbReference type="EMBL" id="VFK00762.1"/>
    </source>
</evidence>
<gene>
    <name evidence="2" type="ORF">BECKH772A_GA0070896_100545</name>
    <name evidence="3" type="ORF">BECKH772B_GA0070898_1005611</name>
    <name evidence="4" type="ORF">BECKH772C_GA0070978_100525</name>
</gene>